<gene>
    <name evidence="1" type="ORF">C6569_05735</name>
</gene>
<dbReference type="GO" id="GO:0006635">
    <property type="term" value="P:fatty acid beta-oxidation"/>
    <property type="evidence" value="ECO:0007669"/>
    <property type="project" value="TreeGrafter"/>
</dbReference>
<dbReference type="PANTHER" id="PTHR11941:SF54">
    <property type="entry name" value="ENOYL-COA HYDRATASE, MITOCHONDRIAL"/>
    <property type="match status" value="1"/>
</dbReference>
<dbReference type="PANTHER" id="PTHR11941">
    <property type="entry name" value="ENOYL-COA HYDRATASE-RELATED"/>
    <property type="match status" value="1"/>
</dbReference>
<accession>A0A2S0N8W2</accession>
<dbReference type="KEGG" id="phr:C6569_05735"/>
<dbReference type="Pfam" id="PF00378">
    <property type="entry name" value="ECH_1"/>
    <property type="match status" value="1"/>
</dbReference>
<dbReference type="AlphaFoldDB" id="A0A2S0N8W2"/>
<proteinExistence type="predicted"/>
<evidence type="ECO:0000313" key="2">
    <source>
        <dbReference type="Proteomes" id="UP000237889"/>
    </source>
</evidence>
<dbReference type="InterPro" id="IPR001753">
    <property type="entry name" value="Enoyl-CoA_hydra/iso"/>
</dbReference>
<dbReference type="EMBL" id="CP027668">
    <property type="protein sequence ID" value="AVO44600.1"/>
    <property type="molecule type" value="Genomic_DNA"/>
</dbReference>
<dbReference type="InterPro" id="IPR029045">
    <property type="entry name" value="ClpP/crotonase-like_dom_sf"/>
</dbReference>
<keyword evidence="2" id="KW-1185">Reference proteome</keyword>
<dbReference type="OrthoDB" id="7271016at2"/>
<evidence type="ECO:0000313" key="1">
    <source>
        <dbReference type="EMBL" id="AVO44600.1"/>
    </source>
</evidence>
<dbReference type="GO" id="GO:0003824">
    <property type="term" value="F:catalytic activity"/>
    <property type="evidence" value="ECO:0007669"/>
    <property type="project" value="UniProtKB-ARBA"/>
</dbReference>
<sequence length="307" mass="33212">MSASVIVRPMVRNFIPTGVSSQRRPRPTVCIVSAMVISRSFSKLCSVLVHRPEFVNTINLITYMIIEVPMPSTITVTREGPAAILTFDRPDALNAWHAAMRAEIVEALEALDADPEVRVVIVTGAGARAFGAGQDRDEAPPADGAIEAWVAAWGRFFGAFRNLSKPSIAALNGVAAGSAFQVALLCDFRVGHDGVRMGQPEIRAGIASSSGPWIISSALGLTVATDLCLTGRMMDAAECRRLGLFNREAEPGEVLAEALRLAGDLSKLSPVALELTRRRLKRFDEEAFTETLALWPSMLRAVRDRRS</sequence>
<dbReference type="SUPFAM" id="SSF52096">
    <property type="entry name" value="ClpP/crotonase"/>
    <property type="match status" value="1"/>
</dbReference>
<reference evidence="1 2" key="1">
    <citation type="submission" date="2018-03" db="EMBL/GenBank/DDBJ databases">
        <title>Genome sequencing of Phreatobacter sp.</title>
        <authorList>
            <person name="Kim S.-J."/>
            <person name="Heo J."/>
            <person name="Kwon S.-W."/>
        </authorList>
    </citation>
    <scope>NUCLEOTIDE SEQUENCE [LARGE SCALE GENOMIC DNA]</scope>
    <source>
        <strain evidence="1 2">S-12</strain>
    </source>
</reference>
<dbReference type="Proteomes" id="UP000237889">
    <property type="component" value="Chromosome"/>
</dbReference>
<name>A0A2S0N8W2_9HYPH</name>
<dbReference type="CDD" id="cd06558">
    <property type="entry name" value="crotonase-like"/>
    <property type="match status" value="1"/>
</dbReference>
<protein>
    <submittedName>
        <fullName evidence="1">Enoyl-CoA hydratase</fullName>
    </submittedName>
</protein>
<organism evidence="1 2">
    <name type="scientific">Phreatobacter cathodiphilus</name>
    <dbReference type="NCBI Taxonomy" id="1868589"/>
    <lineage>
        <taxon>Bacteria</taxon>
        <taxon>Pseudomonadati</taxon>
        <taxon>Pseudomonadota</taxon>
        <taxon>Alphaproteobacteria</taxon>
        <taxon>Hyphomicrobiales</taxon>
        <taxon>Phreatobacteraceae</taxon>
        <taxon>Phreatobacter</taxon>
    </lineage>
</organism>
<dbReference type="Gene3D" id="3.90.226.10">
    <property type="entry name" value="2-enoyl-CoA Hydratase, Chain A, domain 1"/>
    <property type="match status" value="1"/>
</dbReference>